<dbReference type="NCBIfam" id="NF002696">
    <property type="entry name" value="PRK02487.1-5"/>
    <property type="match status" value="1"/>
</dbReference>
<dbReference type="AlphaFoldDB" id="A0A1G8K784"/>
<dbReference type="STRING" id="335973.SAMN04488693_11099"/>
<dbReference type="OrthoDB" id="9815315at2"/>
<dbReference type="EMBL" id="FNDT01000010">
    <property type="protein sequence ID" value="SDI39291.1"/>
    <property type="molecule type" value="Genomic_DNA"/>
</dbReference>
<gene>
    <name evidence="2" type="ORF">SAMN04488693_11099</name>
</gene>
<dbReference type="Pfam" id="PF03928">
    <property type="entry name" value="HbpS-like"/>
    <property type="match status" value="1"/>
</dbReference>
<evidence type="ECO:0000313" key="2">
    <source>
        <dbReference type="EMBL" id="SDI39291.1"/>
    </source>
</evidence>
<protein>
    <submittedName>
        <fullName evidence="2">Uncharacterized protein, UPF0303 family</fullName>
    </submittedName>
</protein>
<organism evidence="2 3">
    <name type="scientific">Arthrobacter subterraneus</name>
    <dbReference type="NCBI Taxonomy" id="335973"/>
    <lineage>
        <taxon>Bacteria</taxon>
        <taxon>Bacillati</taxon>
        <taxon>Actinomycetota</taxon>
        <taxon>Actinomycetes</taxon>
        <taxon>Micrococcales</taxon>
        <taxon>Micrococcaceae</taxon>
        <taxon>Arthrobacter</taxon>
    </lineage>
</organism>
<dbReference type="InterPro" id="IPR038084">
    <property type="entry name" value="PduO/GlcC-like_sf"/>
</dbReference>
<dbReference type="InterPro" id="IPR010371">
    <property type="entry name" value="YBR137W-like"/>
</dbReference>
<dbReference type="PANTHER" id="PTHR28255">
    <property type="match status" value="1"/>
</dbReference>
<dbReference type="SUPFAM" id="SSF143744">
    <property type="entry name" value="GlcG-like"/>
    <property type="match status" value="1"/>
</dbReference>
<dbReference type="InterPro" id="IPR005624">
    <property type="entry name" value="PduO/GlcC-like"/>
</dbReference>
<evidence type="ECO:0000256" key="1">
    <source>
        <dbReference type="SAM" id="MobiDB-lite"/>
    </source>
</evidence>
<reference evidence="2 3" key="1">
    <citation type="submission" date="2016-10" db="EMBL/GenBank/DDBJ databases">
        <authorList>
            <person name="de Groot N.N."/>
        </authorList>
    </citation>
    <scope>NUCLEOTIDE SEQUENCE [LARGE SCALE GENOMIC DNA]</scope>
    <source>
        <strain evidence="2 3">NP_1H</strain>
    </source>
</reference>
<dbReference type="RefSeq" id="WP_090586952.1">
    <property type="nucleotide sequence ID" value="NZ_FNDT01000010.1"/>
</dbReference>
<dbReference type="PANTHER" id="PTHR28255:SF1">
    <property type="entry name" value="UPF0303 PROTEIN YBR137W"/>
    <property type="match status" value="1"/>
</dbReference>
<accession>A0A1G8K784</accession>
<name>A0A1G8K784_9MICC</name>
<proteinExistence type="predicted"/>
<dbReference type="Gene3D" id="3.30.450.150">
    <property type="entry name" value="Haem-degrading domain"/>
    <property type="match status" value="1"/>
</dbReference>
<keyword evidence="3" id="KW-1185">Reference proteome</keyword>
<sequence length="182" mass="19977">MTENQSSEVEFDPDASGEQSQPALEALIGRIEEETRKLQLAKFNQEDALALGLLIVELATQRDMPVAVDIRRGTHILFHVSLPGATLDNDFWVEKKARTVERYGVPSLLVSLRGRLGGRRMEDNAWFDESAYAAHGGAFPIIVRGTGPVAVVTVSGLPQKADHELVVEGLTKFTRRKKKAAA</sequence>
<evidence type="ECO:0000313" key="3">
    <source>
        <dbReference type="Proteomes" id="UP000199258"/>
    </source>
</evidence>
<dbReference type="Proteomes" id="UP000199258">
    <property type="component" value="Unassembled WGS sequence"/>
</dbReference>
<dbReference type="PIRSF" id="PIRSF008757">
    <property type="entry name" value="UCP008757"/>
    <property type="match status" value="1"/>
</dbReference>
<feature type="region of interest" description="Disordered" evidence="1">
    <location>
        <begin position="1"/>
        <end position="20"/>
    </location>
</feature>